<dbReference type="GO" id="GO:0004177">
    <property type="term" value="F:aminopeptidase activity"/>
    <property type="evidence" value="ECO:0007669"/>
    <property type="project" value="UniProtKB-KW"/>
</dbReference>
<dbReference type="EMBL" id="MNCJ02000325">
    <property type="protein sequence ID" value="KAF5785769.1"/>
    <property type="molecule type" value="Genomic_DNA"/>
</dbReference>
<keyword evidence="2" id="KW-0031">Aminopeptidase</keyword>
<name>A0A9K3HVZ2_HELAN</name>
<keyword evidence="2" id="KW-0378">Hydrolase</keyword>
<evidence type="ECO:0000313" key="2">
    <source>
        <dbReference type="EMBL" id="KAF5785769.1"/>
    </source>
</evidence>
<dbReference type="PANTHER" id="PTHR22753">
    <property type="entry name" value="TRANSMEMBRANE PROTEIN 68"/>
    <property type="match status" value="1"/>
</dbReference>
<feature type="domain" description="Serine aminopeptidase S33" evidence="1">
    <location>
        <begin position="41"/>
        <end position="204"/>
    </location>
</feature>
<dbReference type="InterPro" id="IPR022742">
    <property type="entry name" value="Hydrolase_4"/>
</dbReference>
<dbReference type="Gramene" id="mRNA:HanXRQr2_Chr10g0432561">
    <property type="protein sequence ID" value="mRNA:HanXRQr2_Chr10g0432561"/>
    <property type="gene ID" value="HanXRQr2_Chr10g0432561"/>
</dbReference>
<accession>A0A9K3HVZ2</accession>
<comment type="caution">
    <text evidence="2">The sequence shown here is derived from an EMBL/GenBank/DDBJ whole genome shotgun (WGS) entry which is preliminary data.</text>
</comment>
<reference evidence="2" key="2">
    <citation type="submission" date="2020-06" db="EMBL/GenBank/DDBJ databases">
        <title>Helianthus annuus Genome sequencing and assembly Release 2.</title>
        <authorList>
            <person name="Gouzy J."/>
            <person name="Langlade N."/>
            <person name="Munos S."/>
        </authorList>
    </citation>
    <scope>NUCLEOTIDE SEQUENCE</scope>
    <source>
        <tissue evidence="2">Leaves</tissue>
    </source>
</reference>
<protein>
    <submittedName>
        <fullName evidence="2">Serine aminopeptidase, S33, alpha/Beta hydrolase</fullName>
    </submittedName>
</protein>
<dbReference type="SUPFAM" id="SSF53474">
    <property type="entry name" value="alpha/beta-Hydrolases"/>
    <property type="match status" value="1"/>
</dbReference>
<evidence type="ECO:0000259" key="1">
    <source>
        <dbReference type="Pfam" id="PF12146"/>
    </source>
</evidence>
<dbReference type="Gene3D" id="3.40.50.1820">
    <property type="entry name" value="alpha/beta hydrolase"/>
    <property type="match status" value="1"/>
</dbReference>
<keyword evidence="3" id="KW-1185">Reference proteome</keyword>
<evidence type="ECO:0000313" key="3">
    <source>
        <dbReference type="Proteomes" id="UP000215914"/>
    </source>
</evidence>
<organism evidence="2 3">
    <name type="scientific">Helianthus annuus</name>
    <name type="common">Common sunflower</name>
    <dbReference type="NCBI Taxonomy" id="4232"/>
    <lineage>
        <taxon>Eukaryota</taxon>
        <taxon>Viridiplantae</taxon>
        <taxon>Streptophyta</taxon>
        <taxon>Embryophyta</taxon>
        <taxon>Tracheophyta</taxon>
        <taxon>Spermatophyta</taxon>
        <taxon>Magnoliopsida</taxon>
        <taxon>eudicotyledons</taxon>
        <taxon>Gunneridae</taxon>
        <taxon>Pentapetalae</taxon>
        <taxon>asterids</taxon>
        <taxon>campanulids</taxon>
        <taxon>Asterales</taxon>
        <taxon>Asteraceae</taxon>
        <taxon>Asteroideae</taxon>
        <taxon>Heliantheae alliance</taxon>
        <taxon>Heliantheae</taxon>
        <taxon>Helianthus</taxon>
    </lineage>
</organism>
<keyword evidence="2" id="KW-0645">Protease</keyword>
<dbReference type="Pfam" id="PF12146">
    <property type="entry name" value="Hydrolase_4"/>
    <property type="match status" value="1"/>
</dbReference>
<gene>
    <name evidence="2" type="ORF">HanXRQr2_Chr10g0432561</name>
</gene>
<proteinExistence type="predicted"/>
<dbReference type="PANTHER" id="PTHR22753:SF40">
    <property type="entry name" value="ACYLGLYCEROL LIPASE"/>
    <property type="match status" value="1"/>
</dbReference>
<reference evidence="2" key="1">
    <citation type="journal article" date="2017" name="Nature">
        <title>The sunflower genome provides insights into oil metabolism, flowering and Asterid evolution.</title>
        <authorList>
            <person name="Badouin H."/>
            <person name="Gouzy J."/>
            <person name="Grassa C.J."/>
            <person name="Murat F."/>
            <person name="Staton S.E."/>
            <person name="Cottret L."/>
            <person name="Lelandais-Briere C."/>
            <person name="Owens G.L."/>
            <person name="Carrere S."/>
            <person name="Mayjonade B."/>
            <person name="Legrand L."/>
            <person name="Gill N."/>
            <person name="Kane N.C."/>
            <person name="Bowers J.E."/>
            <person name="Hubner S."/>
            <person name="Bellec A."/>
            <person name="Berard A."/>
            <person name="Berges H."/>
            <person name="Blanchet N."/>
            <person name="Boniface M.C."/>
            <person name="Brunel D."/>
            <person name="Catrice O."/>
            <person name="Chaidir N."/>
            <person name="Claudel C."/>
            <person name="Donnadieu C."/>
            <person name="Faraut T."/>
            <person name="Fievet G."/>
            <person name="Helmstetter N."/>
            <person name="King M."/>
            <person name="Knapp S.J."/>
            <person name="Lai Z."/>
            <person name="Le Paslier M.C."/>
            <person name="Lippi Y."/>
            <person name="Lorenzon L."/>
            <person name="Mandel J.R."/>
            <person name="Marage G."/>
            <person name="Marchand G."/>
            <person name="Marquand E."/>
            <person name="Bret-Mestries E."/>
            <person name="Morien E."/>
            <person name="Nambeesan S."/>
            <person name="Nguyen T."/>
            <person name="Pegot-Espagnet P."/>
            <person name="Pouilly N."/>
            <person name="Raftis F."/>
            <person name="Sallet E."/>
            <person name="Schiex T."/>
            <person name="Thomas J."/>
            <person name="Vandecasteele C."/>
            <person name="Vares D."/>
            <person name="Vear F."/>
            <person name="Vautrin S."/>
            <person name="Crespi M."/>
            <person name="Mangin B."/>
            <person name="Burke J.M."/>
            <person name="Salse J."/>
            <person name="Munos S."/>
            <person name="Vincourt P."/>
            <person name="Rieseberg L.H."/>
            <person name="Langlade N.B."/>
        </authorList>
    </citation>
    <scope>NUCLEOTIDE SEQUENCE</scope>
    <source>
        <tissue evidence="2">Leaves</tissue>
    </source>
</reference>
<sequence length="211" mass="23253">MTIYKHTYVSNMLFKGCAKRTPPPLFILIASPQLITMVEHTLSGNKPFYMLGVSFGGALALAIAARNPTIDLVLILANPATSYVRSALHPLVAFTRTLPDQCYGTFPYITSFLLGDFIKITTANNKMDGTNQSLPLVQLMCRIIRHLPLYSSLTKIIPKDTLKWRIDLLESTAAYANSRLHAVTAQVLVLASGKDNLIPSKNEAQRLSGVY</sequence>
<dbReference type="Proteomes" id="UP000215914">
    <property type="component" value="Unassembled WGS sequence"/>
</dbReference>
<dbReference type="InterPro" id="IPR029058">
    <property type="entry name" value="AB_hydrolase_fold"/>
</dbReference>
<dbReference type="OrthoDB" id="44277at2759"/>
<dbReference type="AlphaFoldDB" id="A0A9K3HVZ2"/>